<feature type="domain" description="EamA" evidence="7">
    <location>
        <begin position="24"/>
        <end position="161"/>
    </location>
</feature>
<evidence type="ECO:0000313" key="9">
    <source>
        <dbReference type="Proteomes" id="UP000298588"/>
    </source>
</evidence>
<dbReference type="PANTHER" id="PTHR22911">
    <property type="entry name" value="ACYL-MALONYL CONDENSING ENZYME-RELATED"/>
    <property type="match status" value="1"/>
</dbReference>
<organism evidence="8 9">
    <name type="scientific">Phreatobacter aquaticus</name>
    <dbReference type="NCBI Taxonomy" id="2570229"/>
    <lineage>
        <taxon>Bacteria</taxon>
        <taxon>Pseudomonadati</taxon>
        <taxon>Pseudomonadota</taxon>
        <taxon>Alphaproteobacteria</taxon>
        <taxon>Hyphomicrobiales</taxon>
        <taxon>Phreatobacteraceae</taxon>
        <taxon>Phreatobacter</taxon>
    </lineage>
</organism>
<feature type="transmembrane region" description="Helical" evidence="6">
    <location>
        <begin position="201"/>
        <end position="222"/>
    </location>
</feature>
<gene>
    <name evidence="8" type="ORF">E8L99_12840</name>
</gene>
<feature type="transmembrane region" description="Helical" evidence="6">
    <location>
        <begin position="145"/>
        <end position="163"/>
    </location>
</feature>
<feature type="transmembrane region" description="Helical" evidence="6">
    <location>
        <begin position="53"/>
        <end position="74"/>
    </location>
</feature>
<proteinExistence type="inferred from homology"/>
<dbReference type="KEGG" id="paqt:E8L99_12840"/>
<feature type="transmembrane region" description="Helical" evidence="6">
    <location>
        <begin position="95"/>
        <end position="112"/>
    </location>
</feature>
<protein>
    <submittedName>
        <fullName evidence="8">DMT family transporter</fullName>
    </submittedName>
</protein>
<dbReference type="InterPro" id="IPR000620">
    <property type="entry name" value="EamA_dom"/>
</dbReference>
<evidence type="ECO:0000256" key="3">
    <source>
        <dbReference type="ARBA" id="ARBA00022692"/>
    </source>
</evidence>
<comment type="subcellular location">
    <subcellularLocation>
        <location evidence="1">Membrane</location>
        <topology evidence="1">Multi-pass membrane protein</topology>
    </subcellularLocation>
</comment>
<name>A0A4D7QF73_9HYPH</name>
<evidence type="ECO:0000256" key="6">
    <source>
        <dbReference type="SAM" id="Phobius"/>
    </source>
</evidence>
<dbReference type="GO" id="GO:0016020">
    <property type="term" value="C:membrane"/>
    <property type="evidence" value="ECO:0007669"/>
    <property type="project" value="UniProtKB-SubCell"/>
</dbReference>
<evidence type="ECO:0000256" key="2">
    <source>
        <dbReference type="ARBA" id="ARBA00009853"/>
    </source>
</evidence>
<dbReference type="AlphaFoldDB" id="A0A4D7QF73"/>
<keyword evidence="3 6" id="KW-0812">Transmembrane</keyword>
<dbReference type="OrthoDB" id="9815809at2"/>
<feature type="transmembrane region" description="Helical" evidence="6">
    <location>
        <begin position="169"/>
        <end position="189"/>
    </location>
</feature>
<dbReference type="SUPFAM" id="SSF103481">
    <property type="entry name" value="Multidrug resistance efflux transporter EmrE"/>
    <property type="match status" value="2"/>
</dbReference>
<evidence type="ECO:0000259" key="7">
    <source>
        <dbReference type="Pfam" id="PF00892"/>
    </source>
</evidence>
<dbReference type="Proteomes" id="UP000298588">
    <property type="component" value="Chromosome"/>
</dbReference>
<keyword evidence="5 6" id="KW-0472">Membrane</keyword>
<feature type="transmembrane region" description="Helical" evidence="6">
    <location>
        <begin position="118"/>
        <end position="138"/>
    </location>
</feature>
<reference evidence="8 9" key="1">
    <citation type="submission" date="2019-04" db="EMBL/GenBank/DDBJ databases">
        <title>Phreatobacter aquaticus sp. nov.</title>
        <authorList>
            <person name="Choi A."/>
            <person name="Baek K."/>
        </authorList>
    </citation>
    <scope>NUCLEOTIDE SEQUENCE [LARGE SCALE GENOMIC DNA]</scope>
    <source>
        <strain evidence="8 9">NMCR1094</strain>
    </source>
</reference>
<feature type="transmembrane region" description="Helical" evidence="6">
    <location>
        <begin position="286"/>
        <end position="304"/>
    </location>
</feature>
<dbReference type="Pfam" id="PF00892">
    <property type="entry name" value="EamA"/>
    <property type="match status" value="1"/>
</dbReference>
<dbReference type="InterPro" id="IPR037185">
    <property type="entry name" value="EmrE-like"/>
</dbReference>
<sequence length="310" mass="32924">MATEPAEARTEARSLSSGTTAVLAIALVLLSSLLYLFGYALSKTLANRYGMTALQVTFLRCVLVLGVTFLALGWAKSGVTWERIWRPTRVWEQRGAAAALVLSNAMAVYAYSLMPVTAASALGFTAPLILTALGGLMLGERISAGRWLGALIGFAGMLLIVKPTENPSLLGIFASVGAAAFYAIYQIVVRRLREVASSVDTAMQVAVVGVVILAVPMVWFWTPLSLEGFAMGVLFTVVQTVALFSISTALRLSETSKIAPWQFSGLIWAMLLDAVMFSVAPSLGSLAGAACIILGGLLAQGGLLRRLFRR</sequence>
<evidence type="ECO:0000256" key="5">
    <source>
        <dbReference type="ARBA" id="ARBA00023136"/>
    </source>
</evidence>
<comment type="similarity">
    <text evidence="2">Belongs to the drug/metabolite transporter (DMT) superfamily. 10 TMS drug/metabolite exporter (DME) (TC 2.A.7.3) family.</text>
</comment>
<feature type="transmembrane region" description="Helical" evidence="6">
    <location>
        <begin position="258"/>
        <end position="280"/>
    </location>
</feature>
<feature type="transmembrane region" description="Helical" evidence="6">
    <location>
        <begin position="228"/>
        <end position="246"/>
    </location>
</feature>
<evidence type="ECO:0000256" key="4">
    <source>
        <dbReference type="ARBA" id="ARBA00022989"/>
    </source>
</evidence>
<dbReference type="EMBL" id="CP039865">
    <property type="protein sequence ID" value="QCK86580.1"/>
    <property type="molecule type" value="Genomic_DNA"/>
</dbReference>
<accession>A0A4D7QF73</accession>
<keyword evidence="9" id="KW-1185">Reference proteome</keyword>
<feature type="transmembrane region" description="Helical" evidence="6">
    <location>
        <begin position="21"/>
        <end position="41"/>
    </location>
</feature>
<dbReference type="PANTHER" id="PTHR22911:SF6">
    <property type="entry name" value="SOLUTE CARRIER FAMILY 35 MEMBER G1"/>
    <property type="match status" value="1"/>
</dbReference>
<evidence type="ECO:0000256" key="1">
    <source>
        <dbReference type="ARBA" id="ARBA00004141"/>
    </source>
</evidence>
<evidence type="ECO:0000313" key="8">
    <source>
        <dbReference type="EMBL" id="QCK86580.1"/>
    </source>
</evidence>
<keyword evidence="4 6" id="KW-1133">Transmembrane helix</keyword>